<dbReference type="AlphaFoldDB" id="A0A5C3FCM3"/>
<evidence type="ECO:0000256" key="1">
    <source>
        <dbReference type="SAM" id="MobiDB-lite"/>
    </source>
</evidence>
<evidence type="ECO:0000313" key="2">
    <source>
        <dbReference type="EMBL" id="SPO41377.1"/>
    </source>
</evidence>
<proteinExistence type="predicted"/>
<feature type="compositionally biased region" description="Low complexity" evidence="1">
    <location>
        <begin position="212"/>
        <end position="226"/>
    </location>
</feature>
<sequence length="384" mass="41555">MRRRTHRTERDAAPRETAASRATRDDRGAEGTAASRRAQHEAERGIEGSAGRTQGGGHLRIKEGATRRGAAAATAKQVGRRTESITTSSERIQRLVDSTETMRIRNGAPVPVKSPFGVNQDAPSSLLLSSPPSGPAQTTSTSTLTTTTGDDIEVWDRRSKEQTTERTLPMRADSWDGAGRRDEPDVPSALPFRRSSVSRKPSSLAASPSCRLASPPLSLTASSTPPTNLPESGSCSALWIRWCYLVADYSNRYAAHVKLGAVRLGVRRGSAGPLDPETEAQYPRFAKLPMDKQRLGHIRSEAEQRLGSDAAAPVRVMAVSCRAIGLAVSHAKAFWVTTLVDALGIQVISYARAFPQRIYTATQCCTIYMTPCRRIWAQAAAEFG</sequence>
<reference evidence="2 3" key="1">
    <citation type="submission" date="2018-03" db="EMBL/GenBank/DDBJ databases">
        <authorList>
            <person name="Guldener U."/>
        </authorList>
    </citation>
    <scope>NUCLEOTIDE SEQUENCE [LARGE SCALE GENOMIC DNA]</scope>
    <source>
        <strain evidence="2 3">DAOM196992</strain>
    </source>
</reference>
<gene>
    <name evidence="2" type="ORF">PSFLO_06859</name>
</gene>
<accession>A0A5C3FCM3</accession>
<evidence type="ECO:0000313" key="3">
    <source>
        <dbReference type="Proteomes" id="UP000323386"/>
    </source>
</evidence>
<feature type="region of interest" description="Disordered" evidence="1">
    <location>
        <begin position="1"/>
        <end position="230"/>
    </location>
</feature>
<name>A0A5C3FCM3_9BASI</name>
<protein>
    <submittedName>
        <fullName evidence="2">Uncharacterized protein</fullName>
    </submittedName>
</protein>
<feature type="compositionally biased region" description="Basic and acidic residues" evidence="1">
    <location>
        <begin position="154"/>
        <end position="164"/>
    </location>
</feature>
<keyword evidence="3" id="KW-1185">Reference proteome</keyword>
<feature type="compositionally biased region" description="Polar residues" evidence="1">
    <location>
        <begin position="84"/>
        <end position="101"/>
    </location>
</feature>
<dbReference type="Proteomes" id="UP000323386">
    <property type="component" value="Unassembled WGS sequence"/>
</dbReference>
<dbReference type="EMBL" id="OOIP01000027">
    <property type="protein sequence ID" value="SPO41377.1"/>
    <property type="molecule type" value="Genomic_DNA"/>
</dbReference>
<feature type="compositionally biased region" description="Low complexity" evidence="1">
    <location>
        <begin position="138"/>
        <end position="148"/>
    </location>
</feature>
<organism evidence="2 3">
    <name type="scientific">Pseudozyma flocculosa</name>
    <dbReference type="NCBI Taxonomy" id="84751"/>
    <lineage>
        <taxon>Eukaryota</taxon>
        <taxon>Fungi</taxon>
        <taxon>Dikarya</taxon>
        <taxon>Basidiomycota</taxon>
        <taxon>Ustilaginomycotina</taxon>
        <taxon>Ustilaginomycetes</taxon>
        <taxon>Ustilaginales</taxon>
        <taxon>Ustilaginaceae</taxon>
        <taxon>Pseudozyma</taxon>
    </lineage>
</organism>